<proteinExistence type="predicted"/>
<dbReference type="Proteomes" id="UP000198675">
    <property type="component" value="Chromosome I"/>
</dbReference>
<dbReference type="EMBL" id="LT629797">
    <property type="protein sequence ID" value="SDU81039.1"/>
    <property type="molecule type" value="Genomic_DNA"/>
</dbReference>
<sequence>MGMDEPIKAVEWQRVLNEVKATYTSHLVLYSYQKYPAHEYEGFKKTFSALAEKVDLSAALLWKWGHWGKDNFPSKQRLLISEIESLWPSFRRWALSAGAQFTPEATFQWWDKRLGRLRYITIAYLTHLIHPLQVPIIDQHNFRAMNHLRQTPSAKKKPSNWCDIVQLKLFLKEASERYQRPDSEFDKYLMMYGRALKSRKVRSPRKEQA</sequence>
<dbReference type="AlphaFoldDB" id="A0A1H2LJF1"/>
<name>A0A1H2LJF1_9PSED</name>
<evidence type="ECO:0000313" key="2">
    <source>
        <dbReference type="Proteomes" id="UP000198675"/>
    </source>
</evidence>
<evidence type="ECO:0000313" key="1">
    <source>
        <dbReference type="EMBL" id="SDU81039.1"/>
    </source>
</evidence>
<accession>A0A1H2LJF1</accession>
<dbReference type="GeneID" id="83642228"/>
<protein>
    <submittedName>
        <fullName evidence="1">Uncharacterized protein</fullName>
    </submittedName>
</protein>
<dbReference type="RefSeq" id="WP_021219094.1">
    <property type="nucleotide sequence ID" value="NZ_LT629797.1"/>
</dbReference>
<organism evidence="1 2">
    <name type="scientific">Pseudomonas sihuiensis</name>
    <dbReference type="NCBI Taxonomy" id="1274359"/>
    <lineage>
        <taxon>Bacteria</taxon>
        <taxon>Pseudomonadati</taxon>
        <taxon>Pseudomonadota</taxon>
        <taxon>Gammaproteobacteria</taxon>
        <taxon>Pseudomonadales</taxon>
        <taxon>Pseudomonadaceae</taxon>
        <taxon>Pseudomonas</taxon>
    </lineage>
</organism>
<keyword evidence="2" id="KW-1185">Reference proteome</keyword>
<gene>
    <name evidence="1" type="ORF">SAMN05216363_1690</name>
</gene>
<reference evidence="2" key="1">
    <citation type="submission" date="2016-10" db="EMBL/GenBank/DDBJ databases">
        <authorList>
            <person name="Varghese N."/>
            <person name="Submissions S."/>
        </authorList>
    </citation>
    <scope>NUCLEOTIDE SEQUENCE [LARGE SCALE GENOMIC DNA]</scope>
    <source>
        <strain evidence="2">KCTC 32246</strain>
    </source>
</reference>